<feature type="domain" description="Archaeal flagella protein FlaD/E" evidence="2">
    <location>
        <begin position="66"/>
        <end position="151"/>
    </location>
</feature>
<dbReference type="Proteomes" id="UP000323537">
    <property type="component" value="Unassembled WGS sequence"/>
</dbReference>
<dbReference type="EMBL" id="FOPZ01000003">
    <property type="protein sequence ID" value="SFH41671.1"/>
    <property type="molecule type" value="Genomic_DNA"/>
</dbReference>
<dbReference type="Pfam" id="PF04659">
    <property type="entry name" value="Arch_fla_DE"/>
    <property type="match status" value="1"/>
</dbReference>
<evidence type="ECO:0000313" key="4">
    <source>
        <dbReference type="Proteomes" id="UP000323537"/>
    </source>
</evidence>
<feature type="compositionally biased region" description="Basic and acidic residues" evidence="1">
    <location>
        <begin position="22"/>
        <end position="42"/>
    </location>
</feature>
<name>A0A1I2ZX91_9EURY</name>
<feature type="region of interest" description="Disordered" evidence="1">
    <location>
        <begin position="22"/>
        <end position="46"/>
    </location>
</feature>
<sequence length="158" mass="17871">MSLNPRRYDVRELRWLAGTRAGADEAPRERPLRQPNRNRAEQAARSAAFTEVLQRQRGLRRVVDGERPYLRSVPSVPEAEREAADWLGYLVDVGGHLRSRDALSYYAELGWISPAVADALERRLAGFDAPRHDRPFSPADHRISLVSVVRIVSCASEQ</sequence>
<protein>
    <submittedName>
        <fullName evidence="3">Flagellar protein FlaD</fullName>
    </submittedName>
</protein>
<keyword evidence="3" id="KW-0282">Flagellum</keyword>
<dbReference type="RefSeq" id="WP_149783584.1">
    <property type="nucleotide sequence ID" value="NZ_BAAADP010000001.1"/>
</dbReference>
<dbReference type="AlphaFoldDB" id="A0A1I2ZX91"/>
<keyword evidence="3" id="KW-0966">Cell projection</keyword>
<proteinExistence type="predicted"/>
<gene>
    <name evidence="3" type="ORF">SAMN04488066_103161</name>
</gene>
<evidence type="ECO:0000259" key="2">
    <source>
        <dbReference type="Pfam" id="PF04659"/>
    </source>
</evidence>
<keyword evidence="4" id="KW-1185">Reference proteome</keyword>
<evidence type="ECO:0000256" key="1">
    <source>
        <dbReference type="SAM" id="MobiDB-lite"/>
    </source>
</evidence>
<dbReference type="InterPro" id="IPR006752">
    <property type="entry name" value="Arch_fla_DE"/>
</dbReference>
<reference evidence="3 4" key="1">
    <citation type="submission" date="2016-10" db="EMBL/GenBank/DDBJ databases">
        <authorList>
            <person name="Varghese N."/>
            <person name="Submissions S."/>
        </authorList>
    </citation>
    <scope>NUCLEOTIDE SEQUENCE [LARGE SCALE GENOMIC DNA]</scope>
    <source>
        <strain evidence="3 4">CGMCC 1.6377</strain>
    </source>
</reference>
<evidence type="ECO:0000313" key="3">
    <source>
        <dbReference type="EMBL" id="SFH41671.1"/>
    </source>
</evidence>
<keyword evidence="3" id="KW-0969">Cilium</keyword>
<dbReference type="OrthoDB" id="121879at2157"/>
<dbReference type="GO" id="GO:0097588">
    <property type="term" value="P:archaeal or bacterial-type flagellum-dependent cell motility"/>
    <property type="evidence" value="ECO:0007669"/>
    <property type="project" value="InterPro"/>
</dbReference>
<organism evidence="3 4">
    <name type="scientific">Halorubrum aquaticum</name>
    <dbReference type="NCBI Taxonomy" id="387340"/>
    <lineage>
        <taxon>Archaea</taxon>
        <taxon>Methanobacteriati</taxon>
        <taxon>Methanobacteriota</taxon>
        <taxon>Stenosarchaea group</taxon>
        <taxon>Halobacteria</taxon>
        <taxon>Halobacteriales</taxon>
        <taxon>Haloferacaceae</taxon>
        <taxon>Halorubrum</taxon>
    </lineage>
</organism>
<accession>A0A1I2ZX91</accession>